<sequence length="146" mass="15697">MKQTVHVRFAWLILLMSTTLFTACKKGNDDSIMPADAATQAAGTYTYSELSYDGKTLPASQTNLQGSIRVTRQTGSTVSLALDIRQKSDNSEFMVVSASDVTVADAGKGTLTFSYEGDQIGSLSNNKLIINGEDDKNVRFTIGATK</sequence>
<dbReference type="RefSeq" id="WP_046573764.1">
    <property type="nucleotide sequence ID" value="NZ_CP010429.1"/>
</dbReference>
<evidence type="ECO:0000313" key="3">
    <source>
        <dbReference type="Proteomes" id="UP000033054"/>
    </source>
</evidence>
<dbReference type="EMBL" id="CP010429">
    <property type="protein sequence ID" value="AKD55272.1"/>
    <property type="molecule type" value="Genomic_DNA"/>
</dbReference>
<evidence type="ECO:0000313" key="2">
    <source>
        <dbReference type="EMBL" id="AKD55272.1"/>
    </source>
</evidence>
<keyword evidence="3" id="KW-1185">Reference proteome</keyword>
<dbReference type="HOGENOM" id="CLU_148701_0_0_10"/>
<feature type="signal peptide" evidence="1">
    <location>
        <begin position="1"/>
        <end position="22"/>
    </location>
</feature>
<keyword evidence="1" id="KW-0732">Signal</keyword>
<evidence type="ECO:0000256" key="1">
    <source>
        <dbReference type="SAM" id="SignalP"/>
    </source>
</evidence>
<organism evidence="2 3">
    <name type="scientific">Spirosoma radiotolerans</name>
    <dbReference type="NCBI Taxonomy" id="1379870"/>
    <lineage>
        <taxon>Bacteria</taxon>
        <taxon>Pseudomonadati</taxon>
        <taxon>Bacteroidota</taxon>
        <taxon>Cytophagia</taxon>
        <taxon>Cytophagales</taxon>
        <taxon>Cytophagaceae</taxon>
        <taxon>Spirosoma</taxon>
    </lineage>
</organism>
<dbReference type="Proteomes" id="UP000033054">
    <property type="component" value="Chromosome"/>
</dbReference>
<dbReference type="STRING" id="1379870.SD10_10540"/>
<dbReference type="AlphaFoldDB" id="A0A0E3V6S4"/>
<accession>A0A0E3V6S4</accession>
<reference evidence="2 3" key="1">
    <citation type="journal article" date="2014" name="Curr. Microbiol.">
        <title>Spirosoma radiotolerans sp. nov., a gamma-radiation-resistant bacterium isolated from gamma ray-irradiated soil.</title>
        <authorList>
            <person name="Lee J.J."/>
            <person name="Srinivasan S."/>
            <person name="Lim S."/>
            <person name="Joe M."/>
            <person name="Im S."/>
            <person name="Bae S.I."/>
            <person name="Park K.R."/>
            <person name="Han J.H."/>
            <person name="Park S.H."/>
            <person name="Joo B.M."/>
            <person name="Park S.J."/>
            <person name="Kim M.K."/>
        </authorList>
    </citation>
    <scope>NUCLEOTIDE SEQUENCE [LARGE SCALE GENOMIC DNA]</scope>
    <source>
        <strain evidence="2 3">DG5A</strain>
    </source>
</reference>
<evidence type="ECO:0008006" key="4">
    <source>
        <dbReference type="Google" id="ProtNLM"/>
    </source>
</evidence>
<dbReference type="PROSITE" id="PS51257">
    <property type="entry name" value="PROKAR_LIPOPROTEIN"/>
    <property type="match status" value="1"/>
</dbReference>
<dbReference type="KEGG" id="srd:SD10_10540"/>
<name>A0A0E3V6S4_9BACT</name>
<feature type="chain" id="PRO_5002413904" description="Lipocalin-like domain-containing protein" evidence="1">
    <location>
        <begin position="23"/>
        <end position="146"/>
    </location>
</feature>
<dbReference type="PATRIC" id="fig|1379870.5.peg.2297"/>
<protein>
    <recommendedName>
        <fullName evidence="4">Lipocalin-like domain-containing protein</fullName>
    </recommendedName>
</protein>
<gene>
    <name evidence="2" type="ORF">SD10_10540</name>
</gene>
<dbReference type="OrthoDB" id="953872at2"/>
<proteinExistence type="predicted"/>